<feature type="region of interest" description="Disordered" evidence="1">
    <location>
        <begin position="1"/>
        <end position="49"/>
    </location>
</feature>
<dbReference type="OrthoDB" id="5135333at2759"/>
<accession>A0A423VGS9</accession>
<keyword evidence="4" id="KW-1185">Reference proteome</keyword>
<dbReference type="EMBL" id="LKEA01000064">
    <property type="protein sequence ID" value="ROV90227.1"/>
    <property type="molecule type" value="Genomic_DNA"/>
</dbReference>
<dbReference type="InterPro" id="IPR010730">
    <property type="entry name" value="HET"/>
</dbReference>
<name>A0A423VGS9_9PEZI</name>
<organism evidence="3 4">
    <name type="scientific">Cytospora schulzeri</name>
    <dbReference type="NCBI Taxonomy" id="448051"/>
    <lineage>
        <taxon>Eukaryota</taxon>
        <taxon>Fungi</taxon>
        <taxon>Dikarya</taxon>
        <taxon>Ascomycota</taxon>
        <taxon>Pezizomycotina</taxon>
        <taxon>Sordariomycetes</taxon>
        <taxon>Sordariomycetidae</taxon>
        <taxon>Diaporthales</taxon>
        <taxon>Cytosporaceae</taxon>
        <taxon>Cytospora</taxon>
    </lineage>
</organism>
<dbReference type="AlphaFoldDB" id="A0A423VGS9"/>
<gene>
    <name evidence="3" type="ORF">VMCG_10248</name>
</gene>
<feature type="compositionally biased region" description="Basic and acidic residues" evidence="1">
    <location>
        <begin position="1"/>
        <end position="15"/>
    </location>
</feature>
<reference evidence="3 4" key="1">
    <citation type="submission" date="2015-09" db="EMBL/GenBank/DDBJ databases">
        <title>Host preference determinants of Valsa canker pathogens revealed by comparative genomics.</title>
        <authorList>
            <person name="Yin Z."/>
            <person name="Huang L."/>
        </authorList>
    </citation>
    <scope>NUCLEOTIDE SEQUENCE [LARGE SCALE GENOMIC DNA]</scope>
    <source>
        <strain evidence="3 4">03-1</strain>
    </source>
</reference>
<dbReference type="PANTHER" id="PTHR33112:SF12">
    <property type="entry name" value="HETEROKARYON INCOMPATIBILITY DOMAIN-CONTAINING PROTEIN"/>
    <property type="match status" value="1"/>
</dbReference>
<protein>
    <recommendedName>
        <fullName evidence="2">Heterokaryon incompatibility domain-containing protein</fullName>
    </recommendedName>
</protein>
<dbReference type="Pfam" id="PF06985">
    <property type="entry name" value="HET"/>
    <property type="match status" value="1"/>
</dbReference>
<evidence type="ECO:0000313" key="4">
    <source>
        <dbReference type="Proteomes" id="UP000283895"/>
    </source>
</evidence>
<dbReference type="PANTHER" id="PTHR33112">
    <property type="entry name" value="DOMAIN PROTEIN, PUTATIVE-RELATED"/>
    <property type="match status" value="1"/>
</dbReference>
<dbReference type="Proteomes" id="UP000283895">
    <property type="component" value="Unassembled WGS sequence"/>
</dbReference>
<sequence length="732" mass="83656">MSHAPQEHRIQEGPKQDNNQELDTRGSLKALAISDDHDSRDQPVAIPSPREWPGECKICRQVWQLFSQPERTCGVDWGSFGEALATQCLTHKPLVQACSDHLREIFLTSPEEWGGGPEKIRIARDHAGAKIKLYLSRGYDELSLLLVKKDSVPHHPGTGRILNPDWVDLDMLQEWKKQCLSTHGAKCENPLKIWPTRPAYLIDVKSKCLVSGQVSGAFVALSYRYGRSSGTTIDAATLERLQKPYALDSVEFKQHLSPIIRDAMYLTAVISERYLWADALCIPQADQALKNEELNMMGAIYANAVVTIIAADGDSQDGLPGLEGVSEPRMMNQRIIPFGNETLILHWQCQCGFRHEETILNAEIGEYIDPWQSVLMAGFPDLGSLSRLLYDFSHTKLRYDEDALPAISGFLSVLSRSFTGGFLYGIPEMFFERGLGWRPKTVWLRRRTLSERPVEDRLSPSGLPSWSWIGWQGDINLCHYKEAYKLDKWEPIIEETIPITEWYTSNSSNNLPEDRRRIRSTWFENRDTYKDLAQPLPPGWSRHDAPDMGTSRGLSCLYPDDCGKYVFRHADMHGPDRKTTWYYPFPIPEILDSTPPVTPEQTPYLFCRTWRAQLWGRQASERNTVRLHNRSGRDVGFLHPHNKESMALFPGTDSEAGHRLSVELVAVYKSRRYSKTWNEESRTLGHPLAREDWHTVLWIEWKDGVAYRLASGEVKTEEWEKLDTESFDLVLG</sequence>
<evidence type="ECO:0000256" key="1">
    <source>
        <dbReference type="SAM" id="MobiDB-lite"/>
    </source>
</evidence>
<evidence type="ECO:0000259" key="2">
    <source>
        <dbReference type="Pfam" id="PF06985"/>
    </source>
</evidence>
<comment type="caution">
    <text evidence="3">The sequence shown here is derived from an EMBL/GenBank/DDBJ whole genome shotgun (WGS) entry which is preliminary data.</text>
</comment>
<proteinExistence type="predicted"/>
<feature type="domain" description="Heterokaryon incompatibility" evidence="2">
    <location>
        <begin position="218"/>
        <end position="330"/>
    </location>
</feature>
<evidence type="ECO:0000313" key="3">
    <source>
        <dbReference type="EMBL" id="ROV90227.1"/>
    </source>
</evidence>